<evidence type="ECO:0000313" key="6">
    <source>
        <dbReference type="Proteomes" id="UP000306509"/>
    </source>
</evidence>
<feature type="binding site" evidence="4">
    <location>
        <position position="65"/>
    </location>
    <ligand>
        <name>a divalent metal cation</name>
        <dbReference type="ChEBI" id="CHEBI:60240"/>
        <label>1</label>
    </ligand>
</feature>
<dbReference type="SUPFAM" id="SSF102705">
    <property type="entry name" value="NIF3 (NGG1p interacting factor 3)-like"/>
    <property type="match status" value="1"/>
</dbReference>
<reference evidence="5 6" key="1">
    <citation type="journal article" date="2019" name="Anaerobe">
        <title>Detection of Robinsoniella peoriensis in multiple bone samples of a trauma patient.</title>
        <authorList>
            <person name="Schrottner P."/>
            <person name="Hartwich K."/>
            <person name="Bunk B."/>
            <person name="Schober I."/>
            <person name="Helbig S."/>
            <person name="Rudolph W.W."/>
            <person name="Gunzer F."/>
        </authorList>
    </citation>
    <scope>NUCLEOTIDE SEQUENCE [LARGE SCALE GENOMIC DNA]</scope>
    <source>
        <strain evidence="5 6">DSM 106044</strain>
    </source>
</reference>
<keyword evidence="3 4" id="KW-0479">Metal-binding</keyword>
<comment type="caution">
    <text evidence="5">The sequence shown here is derived from an EMBL/GenBank/DDBJ whole genome shotgun (WGS) entry which is preliminary data.</text>
</comment>
<dbReference type="EMBL" id="QGQD01000046">
    <property type="protein sequence ID" value="TLD00805.1"/>
    <property type="molecule type" value="Genomic_DNA"/>
</dbReference>
<dbReference type="GO" id="GO:0005737">
    <property type="term" value="C:cytoplasm"/>
    <property type="evidence" value="ECO:0007669"/>
    <property type="project" value="TreeGrafter"/>
</dbReference>
<evidence type="ECO:0000256" key="3">
    <source>
        <dbReference type="ARBA" id="ARBA00022723"/>
    </source>
</evidence>
<comment type="similarity">
    <text evidence="1">Belongs to the GTP cyclohydrolase I type 2/NIF3 family.</text>
</comment>
<evidence type="ECO:0000256" key="1">
    <source>
        <dbReference type="ARBA" id="ARBA00006964"/>
    </source>
</evidence>
<proteinExistence type="inferred from homology"/>
<dbReference type="STRING" id="180332.GCA_000797495_05221"/>
<dbReference type="InterPro" id="IPR036069">
    <property type="entry name" value="DUF34/NIF3_sf"/>
</dbReference>
<feature type="binding site" evidence="4">
    <location>
        <position position="64"/>
    </location>
    <ligand>
        <name>a divalent metal cation</name>
        <dbReference type="ChEBI" id="CHEBI:60240"/>
        <label>2</label>
    </ligand>
</feature>
<name>A0A4U8Q7B6_9FIRM</name>
<dbReference type="Proteomes" id="UP000306509">
    <property type="component" value="Unassembled WGS sequence"/>
</dbReference>
<dbReference type="GO" id="GO:0046872">
    <property type="term" value="F:metal ion binding"/>
    <property type="evidence" value="ECO:0007669"/>
    <property type="project" value="UniProtKB-KW"/>
</dbReference>
<evidence type="ECO:0000256" key="4">
    <source>
        <dbReference type="PIRSR" id="PIRSR602678-1"/>
    </source>
</evidence>
<dbReference type="RefSeq" id="WP_047832081.1">
    <property type="nucleotide sequence ID" value="NZ_QGQD01000046.1"/>
</dbReference>
<feature type="binding site" evidence="4">
    <location>
        <position position="232"/>
    </location>
    <ligand>
        <name>a divalent metal cation</name>
        <dbReference type="ChEBI" id="CHEBI:60240"/>
        <label>1</label>
    </ligand>
</feature>
<accession>A0A4U8Q7B6</accession>
<evidence type="ECO:0000313" key="5">
    <source>
        <dbReference type="EMBL" id="TLD00805.1"/>
    </source>
</evidence>
<dbReference type="FunFam" id="3.40.1390.30:FF:000001">
    <property type="entry name" value="GTP cyclohydrolase 1 type 2"/>
    <property type="match status" value="1"/>
</dbReference>
<dbReference type="PANTHER" id="PTHR13799">
    <property type="entry name" value="NGG1 INTERACTING FACTOR 3"/>
    <property type="match status" value="1"/>
</dbReference>
<keyword evidence="6" id="KW-1185">Reference proteome</keyword>
<dbReference type="Pfam" id="PF01784">
    <property type="entry name" value="DUF34_NIF3"/>
    <property type="match status" value="1"/>
</dbReference>
<feature type="binding site" evidence="4">
    <location>
        <position position="228"/>
    </location>
    <ligand>
        <name>a divalent metal cation</name>
        <dbReference type="ChEBI" id="CHEBI:60240"/>
        <label>1</label>
    </ligand>
</feature>
<dbReference type="InterPro" id="IPR002678">
    <property type="entry name" value="DUF34/NIF3"/>
</dbReference>
<gene>
    <name evidence="5" type="ORF">DSM106044_02272</name>
</gene>
<protein>
    <recommendedName>
        <fullName evidence="2">GTP cyclohydrolase 1 type 2 homolog</fullName>
    </recommendedName>
</protein>
<dbReference type="NCBIfam" id="TIGR00486">
    <property type="entry name" value="YbgI_SA1388"/>
    <property type="match status" value="1"/>
</dbReference>
<sequence length="265" mass="29533">MTGTEIIEKLEEIYPASYAAHWDNPGLQVGRREKEIKKVFVALDATDEVIEAAVDKKADMLITHHPMLMSGMKKINTDDFMGRKIIRLIQNDISCFSMHTNYDVLMMAGLSAEYLELQDPAVMEVTYRGYEGNAVREEGFGRVGRLKKEMTLREAGELVKQAFSLDTVKIFGDLDKIVSLAAISPGSGKSMITPALSSGAQVLITGDIGHHEGLDAVSQGLSIIDAGHYGLEHIFIKQMAEYLKQIFPQLEVEQEFVKNPFYVLF</sequence>
<feature type="binding site" evidence="4">
    <location>
        <position position="103"/>
    </location>
    <ligand>
        <name>a divalent metal cation</name>
        <dbReference type="ChEBI" id="CHEBI:60240"/>
        <label>1</label>
    </ligand>
</feature>
<dbReference type="PANTHER" id="PTHR13799:SF14">
    <property type="entry name" value="GTP CYCLOHYDROLASE 1 TYPE 2 HOMOLOG"/>
    <property type="match status" value="1"/>
</dbReference>
<dbReference type="AlphaFoldDB" id="A0A4U8Q7B6"/>
<evidence type="ECO:0000256" key="2">
    <source>
        <dbReference type="ARBA" id="ARBA00022112"/>
    </source>
</evidence>
<dbReference type="Gene3D" id="3.40.1390.30">
    <property type="entry name" value="NIF3 (NGG1p interacting factor 3)-like"/>
    <property type="match status" value="2"/>
</dbReference>
<organism evidence="5 6">
    <name type="scientific">Robinsoniella peoriensis</name>
    <dbReference type="NCBI Taxonomy" id="180332"/>
    <lineage>
        <taxon>Bacteria</taxon>
        <taxon>Bacillati</taxon>
        <taxon>Bacillota</taxon>
        <taxon>Clostridia</taxon>
        <taxon>Lachnospirales</taxon>
        <taxon>Lachnospiraceae</taxon>
        <taxon>Robinsoniella</taxon>
    </lineage>
</organism>